<dbReference type="EMBL" id="JACAZI010000014">
    <property type="protein sequence ID" value="KAF7345086.1"/>
    <property type="molecule type" value="Genomic_DNA"/>
</dbReference>
<reference evidence="1" key="1">
    <citation type="submission" date="2020-05" db="EMBL/GenBank/DDBJ databases">
        <title>Mycena genomes resolve the evolution of fungal bioluminescence.</title>
        <authorList>
            <person name="Tsai I.J."/>
        </authorList>
    </citation>
    <scope>NUCLEOTIDE SEQUENCE</scope>
    <source>
        <strain evidence="1">CCC161011</strain>
    </source>
</reference>
<accession>A0A8H7CR24</accession>
<dbReference type="AlphaFoldDB" id="A0A8H7CR24"/>
<evidence type="ECO:0000313" key="1">
    <source>
        <dbReference type="EMBL" id="KAF7345086.1"/>
    </source>
</evidence>
<keyword evidence="2" id="KW-1185">Reference proteome</keyword>
<dbReference type="Proteomes" id="UP000620124">
    <property type="component" value="Unassembled WGS sequence"/>
</dbReference>
<protein>
    <submittedName>
        <fullName evidence="1">Uncharacterized protein</fullName>
    </submittedName>
</protein>
<comment type="caution">
    <text evidence="1">The sequence shown here is derived from an EMBL/GenBank/DDBJ whole genome shotgun (WGS) entry which is preliminary data.</text>
</comment>
<name>A0A8H7CR24_9AGAR</name>
<proteinExistence type="predicted"/>
<evidence type="ECO:0000313" key="2">
    <source>
        <dbReference type="Proteomes" id="UP000620124"/>
    </source>
</evidence>
<sequence length="390" mass="45145">MMKEEVQGFQIEAALDYVKGYLQRSGFRPFSFRLWTDEFAGPTLFAVLLKYSAFWKEMALVDPSRALLSRLSQFDGNLQRLRKIAFVRYTRGFYLVPWDVLNEVAPNLTDLTLVQVSIGIESRQHIPWAQLTRYCEIDCSWSYAPVGHQGRLSSYRKLTNLCVLCLRLKNSDFRETDTPVELPNVRAAALHFFDSRITKITQSFDMPMLEEFSIEYSHVWVDASNGLDILMPLSSPRLKFFRARLHSNLPFNGQHNPDCTLEMFPDLREISIDVPHTISDTIVSRLIPYNDQLPLCPKLEIIRLSNKSFATDLCKWQTLADMLQARFRVPVVQGISRLCTFEFSTDEVAHDVNVTTGLKALRKRNQWDIRVGDECRFPAWDELHLDTSDF</sequence>
<gene>
    <name evidence="1" type="ORF">MVEN_01672200</name>
</gene>
<organism evidence="1 2">
    <name type="scientific">Mycena venus</name>
    <dbReference type="NCBI Taxonomy" id="2733690"/>
    <lineage>
        <taxon>Eukaryota</taxon>
        <taxon>Fungi</taxon>
        <taxon>Dikarya</taxon>
        <taxon>Basidiomycota</taxon>
        <taxon>Agaricomycotina</taxon>
        <taxon>Agaricomycetes</taxon>
        <taxon>Agaricomycetidae</taxon>
        <taxon>Agaricales</taxon>
        <taxon>Marasmiineae</taxon>
        <taxon>Mycenaceae</taxon>
        <taxon>Mycena</taxon>
    </lineage>
</organism>
<dbReference type="OrthoDB" id="3061689at2759"/>